<organism evidence="2 4">
    <name type="scientific">Candidatus Methanofastidiosum methylothiophilum</name>
    <dbReference type="NCBI Taxonomy" id="1705564"/>
    <lineage>
        <taxon>Archaea</taxon>
        <taxon>Methanobacteriati</taxon>
        <taxon>Methanobacteriota</taxon>
        <taxon>Stenosarchaea group</taxon>
        <taxon>Candidatus Methanofastidiosia</taxon>
        <taxon>Candidatus Methanofastidiosales</taxon>
        <taxon>Candidatus Methanofastidiosaceae</taxon>
        <taxon>Candidatus Methanofastidiosum</taxon>
    </lineage>
</organism>
<dbReference type="AlphaFoldDB" id="A0A150IQM8"/>
<evidence type="ECO:0000313" key="5">
    <source>
        <dbReference type="Proteomes" id="UP000092401"/>
    </source>
</evidence>
<dbReference type="EMBL" id="LNGF01000038">
    <property type="protein sequence ID" value="KYC46954.1"/>
    <property type="molecule type" value="Genomic_DNA"/>
</dbReference>
<dbReference type="Proteomes" id="UP000092403">
    <property type="component" value="Unassembled WGS sequence"/>
</dbReference>
<dbReference type="Proteomes" id="UP000092401">
    <property type="component" value="Unassembled WGS sequence"/>
</dbReference>
<protein>
    <submittedName>
        <fullName evidence="2">Uncharacterized protein</fullName>
    </submittedName>
</protein>
<evidence type="ECO:0000313" key="4">
    <source>
        <dbReference type="Proteomes" id="UP000091929"/>
    </source>
</evidence>
<dbReference type="EMBL" id="LNGE01000053">
    <property type="protein sequence ID" value="KYC44599.1"/>
    <property type="molecule type" value="Genomic_DNA"/>
</dbReference>
<evidence type="ECO:0000313" key="1">
    <source>
        <dbReference type="EMBL" id="KYC44599.1"/>
    </source>
</evidence>
<accession>A0A150IWE0</accession>
<accession>A0A150II17</accession>
<evidence type="ECO:0000313" key="3">
    <source>
        <dbReference type="EMBL" id="KYC49185.1"/>
    </source>
</evidence>
<proteinExistence type="predicted"/>
<sequence length="45" mass="5175">MVTDIIIEENIEKKHKCRSIEIDGNPSVEEIVVILSLFNFSEVDK</sequence>
<gene>
    <name evidence="1" type="ORF">APG10_01597</name>
    <name evidence="2" type="ORF">APG11_01547</name>
    <name evidence="3" type="ORF">APG12_01641</name>
</gene>
<dbReference type="Proteomes" id="UP000091929">
    <property type="component" value="Unassembled WGS sequence"/>
</dbReference>
<accession>A0A150IQM8</accession>
<evidence type="ECO:0000313" key="2">
    <source>
        <dbReference type="EMBL" id="KYC46954.1"/>
    </source>
</evidence>
<dbReference type="EMBL" id="LNJC01000044">
    <property type="protein sequence ID" value="KYC49185.1"/>
    <property type="molecule type" value="Genomic_DNA"/>
</dbReference>
<comment type="caution">
    <text evidence="2">The sequence shown here is derived from an EMBL/GenBank/DDBJ whole genome shotgun (WGS) entry which is preliminary data.</text>
</comment>
<name>A0A150IQM8_9EURY</name>
<reference evidence="4 5" key="1">
    <citation type="journal article" date="2016" name="ISME J.">
        <title>Chasing the elusive Euryarchaeota class WSA2: genomes reveal a uniquely fastidious methyl-reducing methanogen.</title>
        <authorList>
            <person name="Nobu M.K."/>
            <person name="Narihiro T."/>
            <person name="Kuroda K."/>
            <person name="Mei R."/>
            <person name="Liu W.T."/>
        </authorList>
    </citation>
    <scope>NUCLEOTIDE SEQUENCE [LARGE SCALE GENOMIC DNA]</scope>
    <source>
        <strain evidence="1">B03fssc0709_Meth_Bin005</strain>
        <strain evidence="2">B15fssc0709_Meth_Bin003</strain>
        <strain evidence="3">BMIXfssc0709_Meth_Bin006</strain>
    </source>
</reference>